<accession>A0AAV6HCC4</accession>
<evidence type="ECO:0000313" key="10">
    <source>
        <dbReference type="Proteomes" id="UP000823561"/>
    </source>
</evidence>
<keyword evidence="6" id="KW-0175">Coiled coil</keyword>
<dbReference type="GO" id="GO:0051231">
    <property type="term" value="P:spindle elongation"/>
    <property type="evidence" value="ECO:0007669"/>
    <property type="project" value="TreeGrafter"/>
</dbReference>
<feature type="domain" description="Kinesin motor" evidence="8">
    <location>
        <begin position="52"/>
        <end position="388"/>
    </location>
</feature>
<comment type="subcellular location">
    <subcellularLocation>
        <location evidence="1">Cytoplasm</location>
        <location evidence="1">Cytoskeleton</location>
    </subcellularLocation>
</comment>
<organism evidence="9 10">
    <name type="scientific">Alosa alosa</name>
    <name type="common">allis shad</name>
    <dbReference type="NCBI Taxonomy" id="278164"/>
    <lineage>
        <taxon>Eukaryota</taxon>
        <taxon>Metazoa</taxon>
        <taxon>Chordata</taxon>
        <taxon>Craniata</taxon>
        <taxon>Vertebrata</taxon>
        <taxon>Euteleostomi</taxon>
        <taxon>Actinopterygii</taxon>
        <taxon>Neopterygii</taxon>
        <taxon>Teleostei</taxon>
        <taxon>Clupei</taxon>
        <taxon>Clupeiformes</taxon>
        <taxon>Clupeoidei</taxon>
        <taxon>Clupeidae</taxon>
        <taxon>Alosa</taxon>
    </lineage>
</organism>
<dbReference type="AlphaFoldDB" id="A0AAV6HCC4"/>
<dbReference type="CDD" id="cd00106">
    <property type="entry name" value="KISc"/>
    <property type="match status" value="1"/>
</dbReference>
<dbReference type="Gene3D" id="3.40.850.10">
    <property type="entry name" value="Kinesin motor domain"/>
    <property type="match status" value="1"/>
</dbReference>
<dbReference type="PROSITE" id="PS50067">
    <property type="entry name" value="KINESIN_MOTOR_2"/>
    <property type="match status" value="1"/>
</dbReference>
<dbReference type="InterPro" id="IPR027417">
    <property type="entry name" value="P-loop_NTPase"/>
</dbReference>
<dbReference type="GO" id="GO:0005875">
    <property type="term" value="C:microtubule associated complex"/>
    <property type="evidence" value="ECO:0007669"/>
    <property type="project" value="TreeGrafter"/>
</dbReference>
<dbReference type="GO" id="GO:0007052">
    <property type="term" value="P:mitotic spindle organization"/>
    <property type="evidence" value="ECO:0007669"/>
    <property type="project" value="TreeGrafter"/>
</dbReference>
<dbReference type="EMBL" id="JADWDJ010000002">
    <property type="protein sequence ID" value="KAG5284785.1"/>
    <property type="molecule type" value="Genomic_DNA"/>
</dbReference>
<dbReference type="InterPro" id="IPR027640">
    <property type="entry name" value="Kinesin-like_fam"/>
</dbReference>
<keyword evidence="5" id="KW-0505">Motor protein</keyword>
<keyword evidence="3 5" id="KW-0067">ATP-binding</keyword>
<evidence type="ECO:0000256" key="3">
    <source>
        <dbReference type="ARBA" id="ARBA00022840"/>
    </source>
</evidence>
<evidence type="ECO:0000313" key="9">
    <source>
        <dbReference type="EMBL" id="KAG5284785.1"/>
    </source>
</evidence>
<feature type="region of interest" description="Disordered" evidence="7">
    <location>
        <begin position="521"/>
        <end position="563"/>
    </location>
</feature>
<dbReference type="Pfam" id="PF00225">
    <property type="entry name" value="Kinesin"/>
    <property type="match status" value="1"/>
</dbReference>
<protein>
    <recommendedName>
        <fullName evidence="8">Kinesin motor domain-containing protein</fullName>
    </recommendedName>
</protein>
<name>A0AAV6HCC4_9TELE</name>
<dbReference type="InterPro" id="IPR001752">
    <property type="entry name" value="Kinesin_motor_dom"/>
</dbReference>
<feature type="coiled-coil region" evidence="6">
    <location>
        <begin position="462"/>
        <end position="517"/>
    </location>
</feature>
<dbReference type="SMART" id="SM00129">
    <property type="entry name" value="KISc"/>
    <property type="match status" value="1"/>
</dbReference>
<feature type="compositionally biased region" description="Polar residues" evidence="7">
    <location>
        <begin position="521"/>
        <end position="551"/>
    </location>
</feature>
<dbReference type="GO" id="GO:0003777">
    <property type="term" value="F:microtubule motor activity"/>
    <property type="evidence" value="ECO:0007669"/>
    <property type="project" value="InterPro"/>
</dbReference>
<comment type="similarity">
    <text evidence="5">Belongs to the TRAFAC class myosin-kinesin ATPase superfamily. Kinesin family.</text>
</comment>
<feature type="region of interest" description="Disordered" evidence="7">
    <location>
        <begin position="619"/>
        <end position="657"/>
    </location>
</feature>
<dbReference type="PANTHER" id="PTHR47969:SF33">
    <property type="entry name" value="KINESIN-LIKE PROTEIN"/>
    <property type="match status" value="1"/>
</dbReference>
<evidence type="ECO:0000256" key="1">
    <source>
        <dbReference type="ARBA" id="ARBA00004245"/>
    </source>
</evidence>
<dbReference type="InterPro" id="IPR036961">
    <property type="entry name" value="Kinesin_motor_dom_sf"/>
</dbReference>
<dbReference type="GO" id="GO:0005524">
    <property type="term" value="F:ATP binding"/>
    <property type="evidence" value="ECO:0007669"/>
    <property type="project" value="UniProtKB-UniRule"/>
</dbReference>
<feature type="coiled-coil region" evidence="6">
    <location>
        <begin position="403"/>
        <end position="430"/>
    </location>
</feature>
<evidence type="ECO:0000256" key="6">
    <source>
        <dbReference type="SAM" id="Coils"/>
    </source>
</evidence>
<dbReference type="GO" id="GO:0008017">
    <property type="term" value="F:microtubule binding"/>
    <property type="evidence" value="ECO:0007669"/>
    <property type="project" value="InterPro"/>
</dbReference>
<evidence type="ECO:0000256" key="7">
    <source>
        <dbReference type="SAM" id="MobiDB-lite"/>
    </source>
</evidence>
<proteinExistence type="inferred from homology"/>
<dbReference type="FunFam" id="3.40.850.10:FF:000080">
    <property type="entry name" value="Kinesin-like protein"/>
    <property type="match status" value="1"/>
</dbReference>
<comment type="caution">
    <text evidence="9">The sequence shown here is derived from an EMBL/GenBank/DDBJ whole genome shotgun (WGS) entry which is preliminary data.</text>
</comment>
<feature type="compositionally biased region" description="Basic and acidic residues" evidence="7">
    <location>
        <begin position="619"/>
        <end position="637"/>
    </location>
</feature>
<evidence type="ECO:0000256" key="5">
    <source>
        <dbReference type="PROSITE-ProRule" id="PRU00283"/>
    </source>
</evidence>
<evidence type="ECO:0000259" key="8">
    <source>
        <dbReference type="PROSITE" id="PS50067"/>
    </source>
</evidence>
<gene>
    <name evidence="9" type="ORF">AALO_G00030480</name>
</gene>
<feature type="region of interest" description="Disordered" evidence="7">
    <location>
        <begin position="671"/>
        <end position="703"/>
    </location>
</feature>
<keyword evidence="4" id="KW-0206">Cytoskeleton</keyword>
<keyword evidence="4" id="KW-0963">Cytoplasm</keyword>
<reference evidence="9" key="1">
    <citation type="submission" date="2020-10" db="EMBL/GenBank/DDBJ databases">
        <title>Chromosome-scale genome assembly of the Allis shad, Alosa alosa.</title>
        <authorList>
            <person name="Margot Z."/>
            <person name="Christophe K."/>
            <person name="Cabau C."/>
            <person name="Louis A."/>
            <person name="Berthelot C."/>
            <person name="Parey E."/>
            <person name="Roest Crollius H."/>
            <person name="Montfort J."/>
            <person name="Robinson-Rechavi M."/>
            <person name="Bucao C."/>
            <person name="Bouchez O."/>
            <person name="Gislard M."/>
            <person name="Lluch J."/>
            <person name="Milhes M."/>
            <person name="Lampietro C."/>
            <person name="Lopez Roques C."/>
            <person name="Donnadieu C."/>
            <person name="Braasch I."/>
            <person name="Desvignes T."/>
            <person name="Postlethwait J."/>
            <person name="Bobe J."/>
            <person name="Guiguen Y."/>
        </authorList>
    </citation>
    <scope>NUCLEOTIDE SEQUENCE</scope>
    <source>
        <strain evidence="9">M-15738</strain>
        <tissue evidence="9">Blood</tissue>
    </source>
</reference>
<dbReference type="PRINTS" id="PR00380">
    <property type="entry name" value="KINESINHEAVY"/>
</dbReference>
<keyword evidence="2 5" id="KW-0547">Nucleotide-binding</keyword>
<dbReference type="Proteomes" id="UP000823561">
    <property type="component" value="Chromosome 2"/>
</dbReference>
<dbReference type="SUPFAM" id="SSF52540">
    <property type="entry name" value="P-loop containing nucleoside triphosphate hydrolases"/>
    <property type="match status" value="1"/>
</dbReference>
<dbReference type="GO" id="GO:0007018">
    <property type="term" value="P:microtubule-based movement"/>
    <property type="evidence" value="ECO:0007669"/>
    <property type="project" value="InterPro"/>
</dbReference>
<keyword evidence="10" id="KW-1185">Reference proteome</keyword>
<sequence>MQLDTLEVVEERRMLHKLMRTLSNTFHPLNDRLTVCDVHLGKAEMERHAESKVIVAVRVRPLSEDEQERNEESIVFCPDEHNLLVSQEGLVERAFSFNMVFRPECSQQEIFQTTGMRKLIDMAIEGYTCTVFAFGQTGSGKTYTITGPHSLFSEDSQESELEGLMQRSVAYLLERVQHSDELFQLCASYSEIYNEQVRDLLNPWLTYSLAVRGSTTSGFYVENLSVVEFCNLEGFMTLLERGMQNRQSSSQTQNEHSSRSHSILTLYIKHTLTGAEPVAVARGKLCIVDLARGSERVKDRDSDTEKLLEETGNINRSLLTLGKCITALVDPKKRTGHIPYRDSKLTMLLSDSLGGEGITLMIACVSPTAGNLQETMNTLRYSSKAKRIKNKPVAKSDLREQILASLQKEIRILKEENMTLRQHLPKFQEELESGASGSCTGSTDGTVEPVYYDERSESTGSDAGLMSLLQDLKREIDKLQKDKRLLLDKQESSDQQRECLSQENVRLLRKLRDLERVICSSPHSNSSYSGISLDNEASSGNSPQCVQNPTVPQQQLPPDQSPSQPPYTITYCCTCSVEAHQQGQGCPQLLERLALHEDSYGAHHLNPQQKLPLIQDGDAARHPRAVEGGKQPGREPPGEEPAYGACPPQRRRSQVEKRGYAERFQGLLEARGKKAQSVEMTAGRPQQGDPGLPLLVKKRGETS</sequence>
<evidence type="ECO:0000256" key="2">
    <source>
        <dbReference type="ARBA" id="ARBA00022741"/>
    </source>
</evidence>
<feature type="binding site" evidence="5">
    <location>
        <begin position="135"/>
        <end position="142"/>
    </location>
    <ligand>
        <name>ATP</name>
        <dbReference type="ChEBI" id="CHEBI:30616"/>
    </ligand>
</feature>
<dbReference type="PANTHER" id="PTHR47969">
    <property type="entry name" value="CHROMOSOME-ASSOCIATED KINESIN KIF4A-RELATED"/>
    <property type="match status" value="1"/>
</dbReference>
<evidence type="ECO:0000256" key="4">
    <source>
        <dbReference type="ARBA" id="ARBA00023212"/>
    </source>
</evidence>